<gene>
    <name evidence="4" type="ORF">METZ01_LOCUS362655</name>
</gene>
<accession>A0A382SLL2</accession>
<dbReference type="PANTHER" id="PTHR43329">
    <property type="entry name" value="EPOXIDE HYDROLASE"/>
    <property type="match status" value="1"/>
</dbReference>
<organism evidence="4">
    <name type="scientific">marine metagenome</name>
    <dbReference type="NCBI Taxonomy" id="408172"/>
    <lineage>
        <taxon>unclassified sequences</taxon>
        <taxon>metagenomes</taxon>
        <taxon>ecological metagenomes</taxon>
    </lineage>
</organism>
<dbReference type="InterPro" id="IPR000639">
    <property type="entry name" value="Epox_hydrolase-like"/>
</dbReference>
<dbReference type="Pfam" id="PF00561">
    <property type="entry name" value="Abhydrolase_1"/>
    <property type="match status" value="1"/>
</dbReference>
<evidence type="ECO:0000313" key="4">
    <source>
        <dbReference type="EMBL" id="SVD09801.1"/>
    </source>
</evidence>
<dbReference type="AlphaFoldDB" id="A0A382SLL2"/>
<dbReference type="PRINTS" id="PR00412">
    <property type="entry name" value="EPOXHYDRLASE"/>
</dbReference>
<proteinExistence type="predicted"/>
<keyword evidence="2" id="KW-0812">Transmembrane</keyword>
<dbReference type="InterPro" id="IPR000073">
    <property type="entry name" value="AB_hydrolase_1"/>
</dbReference>
<feature type="transmembrane region" description="Helical" evidence="2">
    <location>
        <begin position="47"/>
        <end position="69"/>
    </location>
</feature>
<evidence type="ECO:0000259" key="3">
    <source>
        <dbReference type="Pfam" id="PF00561"/>
    </source>
</evidence>
<sequence>MLSTVLRVLSCGSEWGGYVARALEEFANAIKADGVFAREDAWMAKKILKWLGITVAVLLIAVIAIAGIGSSLSLDRDYTHTNNTAALPLLSSELSSSSSTPALVRISANGFEFRARVAGSSDDAPAVILLHGFPVTSAMWEPMIMPLANAGYRVIAFDQRGYSPGARPDEAGAYAIAELVSDVIAVADAVGVEKFHLIGHDWGSAVGWSTVLSHPDRVVSWTGLSIAHPAAFFDALENDSDQQSRSSYFALFTMPLV</sequence>
<dbReference type="SUPFAM" id="SSF53474">
    <property type="entry name" value="alpha/beta-Hydrolases"/>
    <property type="match status" value="1"/>
</dbReference>
<reference evidence="4" key="1">
    <citation type="submission" date="2018-05" db="EMBL/GenBank/DDBJ databases">
        <authorList>
            <person name="Lanie J.A."/>
            <person name="Ng W.-L."/>
            <person name="Kazmierczak K.M."/>
            <person name="Andrzejewski T.M."/>
            <person name="Davidsen T.M."/>
            <person name="Wayne K.J."/>
            <person name="Tettelin H."/>
            <person name="Glass J.I."/>
            <person name="Rusch D."/>
            <person name="Podicherti R."/>
            <person name="Tsui H.-C.T."/>
            <person name="Winkler M.E."/>
        </authorList>
    </citation>
    <scope>NUCLEOTIDE SEQUENCE</scope>
</reference>
<keyword evidence="2" id="KW-0472">Membrane</keyword>
<keyword evidence="1" id="KW-0378">Hydrolase</keyword>
<evidence type="ECO:0000256" key="2">
    <source>
        <dbReference type="SAM" id="Phobius"/>
    </source>
</evidence>
<keyword evidence="2" id="KW-1133">Transmembrane helix</keyword>
<dbReference type="Gene3D" id="3.40.50.1820">
    <property type="entry name" value="alpha/beta hydrolase"/>
    <property type="match status" value="1"/>
</dbReference>
<feature type="domain" description="AB hydrolase-1" evidence="3">
    <location>
        <begin position="125"/>
        <end position="236"/>
    </location>
</feature>
<evidence type="ECO:0000256" key="1">
    <source>
        <dbReference type="ARBA" id="ARBA00022801"/>
    </source>
</evidence>
<dbReference type="InterPro" id="IPR029058">
    <property type="entry name" value="AB_hydrolase_fold"/>
</dbReference>
<protein>
    <recommendedName>
        <fullName evidence="3">AB hydrolase-1 domain-containing protein</fullName>
    </recommendedName>
</protein>
<feature type="non-terminal residue" evidence="4">
    <location>
        <position position="257"/>
    </location>
</feature>
<dbReference type="GO" id="GO:0016787">
    <property type="term" value="F:hydrolase activity"/>
    <property type="evidence" value="ECO:0007669"/>
    <property type="project" value="UniProtKB-KW"/>
</dbReference>
<dbReference type="EMBL" id="UINC01129421">
    <property type="protein sequence ID" value="SVD09801.1"/>
    <property type="molecule type" value="Genomic_DNA"/>
</dbReference>
<name>A0A382SLL2_9ZZZZ</name>